<dbReference type="Pfam" id="PF14107">
    <property type="entry name" value="DUF4280"/>
    <property type="match status" value="1"/>
</dbReference>
<keyword evidence="3" id="KW-1185">Reference proteome</keyword>
<name>A0A504JD61_9FLAO</name>
<accession>A0A504JD61</accession>
<feature type="compositionally biased region" description="Polar residues" evidence="1">
    <location>
        <begin position="11"/>
        <end position="21"/>
    </location>
</feature>
<dbReference type="RefSeq" id="WP_140594855.1">
    <property type="nucleotide sequence ID" value="NZ_VFWZ01000005.1"/>
</dbReference>
<evidence type="ECO:0000313" key="3">
    <source>
        <dbReference type="Proteomes" id="UP000315540"/>
    </source>
</evidence>
<evidence type="ECO:0000313" key="2">
    <source>
        <dbReference type="EMBL" id="TPN84520.1"/>
    </source>
</evidence>
<sequence>MFSALKKIFTTDPNPNTGENGSSSNDTANTEEENNETGSNTSAAKTIVCQGGKCSCNQSETPTQIPLKVTTQSKFYVNDENGSEKLIASTMELGQPFDAPFFGKCKMQPSGSSFLPCQPAITGWQKPYEGVELANGGKILTEESTAMCSFGGMIKIEDHGQAPAQVNEAQIQNGTLAVTTLLNPMITEADLEILAGGGFDGDNTEEKGASVKKITTTDSKTKYVKDQWISFKVLKWYNENAANKDKVNWVVYDDAGETLYTYQDKGELLDIRFSEYGTYKVEAYGGSAGGSKAATYTVTIKKPELNRIDKNVAAKIRPGEQATFTLAVDMPEVLDIATVQDIQWAVYKSTNRGRTYTEIIENAVEGNTHTETVTFAEKGYYKIKATREEKTVETTLRVGANGVTSIQLDKTSMRTHNDTIKFKVPESAYSIKPPTAEEKQAVKWVVYDSAFNEVTALSGTTGETFEFSNHKTEGVYYVEAYMNSSEIGRIKKGKSSNCIKKVTVTTPSVKRMEWTDSKGWYKTTCGFDEEVYVKLKLDAFNEQKIKLKFYNIQKDSSKTAIAETGAIMVGSNGEVNYKVAFPKDRYTSKLTNGSQKGTGYVVYEILPDDDQEVIKGAKAGMQHFEHGMKINVKSKAAIAGVFYEKSGKRVRNVLYGDTIVCNIKSYNLIGKTVTVKVFRFDKALWVDFLNPDDEVSSFTAIIDNEGKASFDFCIEKKWNGWVGTRETFYIEVDEVSWYSKAIRSQGVIIGFTKKDKLQNQVNPVVVEQASGTTKKNKGRCDNCDKDITLEEIKAICSIEDDTIIKEALPYLNQYRKKVGIDTCTRKAHFLGQIAQESGFETLQENFNWYWESLLSEFKSYFKQFNSQTAKENKAKELGREEQNGSALTLEEQKTLANAIYGKTHPIGKKAGHGDGDGWRYSGKGFKQITWKSNYEILQKRFNNRMKIDDEADVVWLDGDNPYKLKNNAKDAMVSALAFWDWKYLNARADMGDSLDAVTAVSKKINASDDSIPDRYDFFQKAIDALKAKDCVDYKRRDGQIGTVIVIDGKAYDKFDYKNSEGVVALKDVIRYKTSVYRSMELDKYKKLKEEDELPIPDYVTYLSRDAHGDKVKYGVHSDKRYGTNNECPPGEYYLIPKQKNSSQSHSMYVSEDGKEPTIPNGPDGYRDGIAIHNWNPKFTIGCLSTVQYSDVLEKELRENIVDLDIKNRDVRIIIEEREVTEEPWTGSVVDSPTKWTGVLDDE</sequence>
<gene>
    <name evidence="2" type="ORF">FHK87_16440</name>
</gene>
<comment type="caution">
    <text evidence="2">The sequence shown here is derived from an EMBL/GenBank/DDBJ whole genome shotgun (WGS) entry which is preliminary data.</text>
</comment>
<feature type="region of interest" description="Disordered" evidence="1">
    <location>
        <begin position="8"/>
        <end position="42"/>
    </location>
</feature>
<proteinExistence type="predicted"/>
<organism evidence="2 3">
    <name type="scientific">Aquimarina algicola</name>
    <dbReference type="NCBI Taxonomy" id="2589995"/>
    <lineage>
        <taxon>Bacteria</taxon>
        <taxon>Pseudomonadati</taxon>
        <taxon>Bacteroidota</taxon>
        <taxon>Flavobacteriia</taxon>
        <taxon>Flavobacteriales</taxon>
        <taxon>Flavobacteriaceae</taxon>
        <taxon>Aquimarina</taxon>
    </lineage>
</organism>
<dbReference type="InterPro" id="IPR023346">
    <property type="entry name" value="Lysozyme-like_dom_sf"/>
</dbReference>
<dbReference type="EMBL" id="VFWZ01000005">
    <property type="protein sequence ID" value="TPN84520.1"/>
    <property type="molecule type" value="Genomic_DNA"/>
</dbReference>
<dbReference type="Proteomes" id="UP000315540">
    <property type="component" value="Unassembled WGS sequence"/>
</dbReference>
<protein>
    <submittedName>
        <fullName evidence="2">DUF4280 domain-containing protein</fullName>
    </submittedName>
</protein>
<dbReference type="AlphaFoldDB" id="A0A504JD61"/>
<dbReference type="Gene3D" id="1.10.530.10">
    <property type="match status" value="1"/>
</dbReference>
<dbReference type="SUPFAM" id="SSF53955">
    <property type="entry name" value="Lysozyme-like"/>
    <property type="match status" value="1"/>
</dbReference>
<dbReference type="InterPro" id="IPR025460">
    <property type="entry name" value="DUF4280"/>
</dbReference>
<evidence type="ECO:0000256" key="1">
    <source>
        <dbReference type="SAM" id="MobiDB-lite"/>
    </source>
</evidence>
<dbReference type="OrthoDB" id="1215716at2"/>
<reference evidence="2 3" key="1">
    <citation type="submission" date="2019-06" db="EMBL/GenBank/DDBJ databases">
        <authorList>
            <person name="Meng X."/>
        </authorList>
    </citation>
    <scope>NUCLEOTIDE SEQUENCE [LARGE SCALE GENOMIC DNA]</scope>
    <source>
        <strain evidence="2 3">M625</strain>
    </source>
</reference>